<dbReference type="InterPro" id="IPR028043">
    <property type="entry name" value="PAAT-like"/>
</dbReference>
<reference evidence="2 3" key="1">
    <citation type="journal article" date="2020" name="Nature">
        <title>Six reference-quality genomes reveal evolution of bat adaptations.</title>
        <authorList>
            <person name="Jebb D."/>
            <person name="Huang Z."/>
            <person name="Pippel M."/>
            <person name="Hughes G.M."/>
            <person name="Lavrichenko K."/>
            <person name="Devanna P."/>
            <person name="Winkler S."/>
            <person name="Jermiin L.S."/>
            <person name="Skirmuntt E.C."/>
            <person name="Katzourakis A."/>
            <person name="Burkitt-Gray L."/>
            <person name="Ray D.A."/>
            <person name="Sullivan K.A.M."/>
            <person name="Roscito J.G."/>
            <person name="Kirilenko B.M."/>
            <person name="Davalos L.M."/>
            <person name="Corthals A.P."/>
            <person name="Power M.L."/>
            <person name="Jones G."/>
            <person name="Ransome R.D."/>
            <person name="Dechmann D.K.N."/>
            <person name="Locatelli A.G."/>
            <person name="Puechmaille S.J."/>
            <person name="Fedrigo O."/>
            <person name="Jarvis E.D."/>
            <person name="Hiller M."/>
            <person name="Vernes S.C."/>
            <person name="Myers E.W."/>
            <person name="Teeling E.C."/>
        </authorList>
    </citation>
    <scope>NUCLEOTIDE SEQUENCE [LARGE SCALE GENOMIC DNA]</scope>
    <source>
        <strain evidence="2">MMolMol1</strain>
        <tissue evidence="2">Muscle</tissue>
    </source>
</reference>
<dbReference type="InParanoid" id="A0A7J8DMU9"/>
<keyword evidence="3" id="KW-1185">Reference proteome</keyword>
<dbReference type="FunCoup" id="A0A7J8DMU9">
    <property type="interactions" value="2244"/>
</dbReference>
<feature type="region of interest" description="Disordered" evidence="1">
    <location>
        <begin position="424"/>
        <end position="444"/>
    </location>
</feature>
<evidence type="ECO:0000256" key="1">
    <source>
        <dbReference type="SAM" id="MobiDB-lite"/>
    </source>
</evidence>
<evidence type="ECO:0000313" key="2">
    <source>
        <dbReference type="EMBL" id="KAF6424567.1"/>
    </source>
</evidence>
<accession>A0A7J8DMU9</accession>
<protein>
    <submittedName>
        <fullName evidence="2">Protein associated with ABC transporters</fullName>
    </submittedName>
</protein>
<dbReference type="OrthoDB" id="5981473at2759"/>
<feature type="region of interest" description="Disordered" evidence="1">
    <location>
        <begin position="241"/>
        <end position="261"/>
    </location>
</feature>
<dbReference type="Proteomes" id="UP000550707">
    <property type="component" value="Unassembled WGS sequence"/>
</dbReference>
<dbReference type="AlphaFoldDB" id="A0A7J8DMU9"/>
<dbReference type="PANTHER" id="PTHR14787">
    <property type="entry name" value="C10ORF188 FAMILY MEMBER"/>
    <property type="match status" value="1"/>
</dbReference>
<comment type="caution">
    <text evidence="2">The sequence shown here is derived from an EMBL/GenBank/DDBJ whole genome shotgun (WGS) entry which is preliminary data.</text>
</comment>
<sequence length="444" mass="47434">METRTEDERLARRPTLASSWDAAGGALDQRLRVSAAGLGGRDLDWDELLAPPAPGQDLAVLKRSPGSRGEEPCCLHLACDPDGGAQVGAVGVLSSARNMEVYVGAEYCGTGRGSSVGTVLDRREHENIILYKKYLKLESSAHACKVKLLSFGEKQCVFVSHVVVHVQPVSANSSASSPALGSRVDLERVQTMVESMGSPLSPGAQQLMRMVRFQQQSGVPIGEQLQSVLGNAAQRMAGLQSSSPLGAMDGLSPSPSPCRAALPAGRLEEGLAAGTDGRSGPPGEALRTALGQWEPLPQERALPPSAREHAVSALVPERAGGRSGPPPADVLSLLQSLCGQASRLRVEPHREWPGPGPKPRDGLVDAAMGEQPVCSYLEKILSKNMERLEKQLADYIDQRIYRLQEHFDNKIALLMDLLQSPSSPPHGLPLRHYDSGETLSNGER</sequence>
<dbReference type="PANTHER" id="PTHR14787:SF1">
    <property type="entry name" value="ATPASE PAAT"/>
    <property type="match status" value="1"/>
</dbReference>
<evidence type="ECO:0000313" key="3">
    <source>
        <dbReference type="Proteomes" id="UP000550707"/>
    </source>
</evidence>
<dbReference type="Pfam" id="PF14958">
    <property type="entry name" value="PAAT-like"/>
    <property type="match status" value="1"/>
</dbReference>
<organism evidence="2 3">
    <name type="scientific">Molossus molossus</name>
    <name type="common">Pallas' mastiff bat</name>
    <name type="synonym">Vespertilio molossus</name>
    <dbReference type="NCBI Taxonomy" id="27622"/>
    <lineage>
        <taxon>Eukaryota</taxon>
        <taxon>Metazoa</taxon>
        <taxon>Chordata</taxon>
        <taxon>Craniata</taxon>
        <taxon>Vertebrata</taxon>
        <taxon>Euteleostomi</taxon>
        <taxon>Mammalia</taxon>
        <taxon>Eutheria</taxon>
        <taxon>Laurasiatheria</taxon>
        <taxon>Chiroptera</taxon>
        <taxon>Yangochiroptera</taxon>
        <taxon>Molossidae</taxon>
        <taxon>Molossus</taxon>
    </lineage>
</organism>
<proteinExistence type="predicted"/>
<name>A0A7J8DMU9_MOLMO</name>
<gene>
    <name evidence="2" type="ORF">HJG59_001654</name>
</gene>
<dbReference type="EMBL" id="JACASF010000017">
    <property type="protein sequence ID" value="KAF6424567.1"/>
    <property type="molecule type" value="Genomic_DNA"/>
</dbReference>